<keyword evidence="3" id="KW-1185">Reference proteome</keyword>
<evidence type="ECO:0000313" key="3">
    <source>
        <dbReference type="Proteomes" id="UP000593892"/>
    </source>
</evidence>
<feature type="transmembrane region" description="Helical" evidence="1">
    <location>
        <begin position="157"/>
        <end position="178"/>
    </location>
</feature>
<dbReference type="KEGG" id="pfer:IRI77_18900"/>
<reference evidence="2 3" key="1">
    <citation type="submission" date="2020-10" db="EMBL/GenBank/DDBJ databases">
        <title>Complete genome sequence of Paludibaculum fermentans P105T, a facultatively anaerobic acidobacterium capable of dissimilatory Fe(III) reduction.</title>
        <authorList>
            <person name="Dedysh S.N."/>
            <person name="Beletsky A.V."/>
            <person name="Kulichevskaya I.S."/>
            <person name="Mardanov A.V."/>
            <person name="Ravin N.V."/>
        </authorList>
    </citation>
    <scope>NUCLEOTIDE SEQUENCE [LARGE SCALE GENOMIC DNA]</scope>
    <source>
        <strain evidence="2 3">P105</strain>
    </source>
</reference>
<dbReference type="NCBIfam" id="TIGR02206">
    <property type="entry name" value="intg_mem_TP0381"/>
    <property type="match status" value="1"/>
</dbReference>
<dbReference type="Proteomes" id="UP000593892">
    <property type="component" value="Chromosome"/>
</dbReference>
<dbReference type="RefSeq" id="WP_194446598.1">
    <property type="nucleotide sequence ID" value="NZ_CP063849.1"/>
</dbReference>
<proteinExistence type="predicted"/>
<sequence length="228" mass="25189">MRTDFVLFGPAHFAIMAAIPCFGALLAWAVRGKPEAARRTRLGFGLFLLVNELVWYGYKLTQEGSRFPEGLPFQLCDLSLWLTVITLLALHPWTFEPGFFVGIAGASMAVVTPELWAPAWSYPTAYFFVAHGGIIAAMLFLVWSGQARPRPHAMWRGFLVLNAWAAFVGTFNAIFHTNYMFLCRKPVSASALDAMGPWPWYVLGGEAAALVLFALMSLPFRKPAPAAV</sequence>
<feature type="transmembrane region" description="Helical" evidence="1">
    <location>
        <begin position="198"/>
        <end position="218"/>
    </location>
</feature>
<keyword evidence="1" id="KW-0812">Transmembrane</keyword>
<gene>
    <name evidence="2" type="ORF">IRI77_18900</name>
</gene>
<feature type="transmembrane region" description="Helical" evidence="1">
    <location>
        <begin position="97"/>
        <end position="119"/>
    </location>
</feature>
<feature type="transmembrane region" description="Helical" evidence="1">
    <location>
        <begin position="70"/>
        <end position="90"/>
    </location>
</feature>
<evidence type="ECO:0000256" key="1">
    <source>
        <dbReference type="SAM" id="Phobius"/>
    </source>
</evidence>
<dbReference type="InterPro" id="IPR011737">
    <property type="entry name" value="CHP02206_TP0381"/>
</dbReference>
<dbReference type="EMBL" id="CP063849">
    <property type="protein sequence ID" value="QOY84928.1"/>
    <property type="molecule type" value="Genomic_DNA"/>
</dbReference>
<feature type="transmembrane region" description="Helical" evidence="1">
    <location>
        <begin position="42"/>
        <end position="58"/>
    </location>
</feature>
<accession>A0A7S7NJS0</accession>
<dbReference type="AlphaFoldDB" id="A0A7S7NJS0"/>
<protein>
    <submittedName>
        <fullName evidence="2">TIGR02206 family membrane protein</fullName>
    </submittedName>
</protein>
<evidence type="ECO:0000313" key="2">
    <source>
        <dbReference type="EMBL" id="QOY84928.1"/>
    </source>
</evidence>
<organism evidence="2 3">
    <name type="scientific">Paludibaculum fermentans</name>
    <dbReference type="NCBI Taxonomy" id="1473598"/>
    <lineage>
        <taxon>Bacteria</taxon>
        <taxon>Pseudomonadati</taxon>
        <taxon>Acidobacteriota</taxon>
        <taxon>Terriglobia</taxon>
        <taxon>Bryobacterales</taxon>
        <taxon>Bryobacteraceae</taxon>
        <taxon>Paludibaculum</taxon>
    </lineage>
</organism>
<feature type="transmembrane region" description="Helical" evidence="1">
    <location>
        <begin position="125"/>
        <end position="145"/>
    </location>
</feature>
<feature type="transmembrane region" description="Helical" evidence="1">
    <location>
        <begin position="6"/>
        <end position="30"/>
    </location>
</feature>
<keyword evidence="1" id="KW-0472">Membrane</keyword>
<name>A0A7S7NJS0_PALFE</name>
<dbReference type="Pfam" id="PF14808">
    <property type="entry name" value="TMEM164"/>
    <property type="match status" value="1"/>
</dbReference>
<keyword evidence="1" id="KW-1133">Transmembrane helix</keyword>